<dbReference type="EMBL" id="BX284604">
    <property type="protein sequence ID" value="CAA93083.1"/>
    <property type="molecule type" value="Genomic_DNA"/>
</dbReference>
<dbReference type="UCSC" id="K08F4.3">
    <property type="organism name" value="c. elegans"/>
</dbReference>
<dbReference type="PeptideAtlas" id="Q21352"/>
<keyword evidence="1 2" id="KW-0472">Membrane</keyword>
<reference evidence="4 5" key="1">
    <citation type="journal article" date="1998" name="Science">
        <title>Genome sequence of the nematode C. elegans: a platform for investigating biology.</title>
        <authorList>
            <consortium name="The C. elegans sequencing consortium"/>
            <person name="Sulson J.E."/>
            <person name="Waterston R."/>
        </authorList>
    </citation>
    <scope>NUCLEOTIDE SEQUENCE [LARGE SCALE GENOMIC DNA]</scope>
    <source>
        <strain evidence="4 5">Bristol N2</strain>
    </source>
</reference>
<dbReference type="Proteomes" id="UP000001940">
    <property type="component" value="Chromosome IV"/>
</dbReference>
<comment type="similarity">
    <text evidence="1">Belongs to the TRAP-beta family.</text>
</comment>
<dbReference type="PIR" id="T23480">
    <property type="entry name" value="T23480"/>
</dbReference>
<evidence type="ECO:0000256" key="1">
    <source>
        <dbReference type="PIRNR" id="PIRNR016400"/>
    </source>
</evidence>
<dbReference type="InterPro" id="IPR008856">
    <property type="entry name" value="TRAP_beta"/>
</dbReference>
<comment type="subunit">
    <text evidence="1">Heterotetramer of TRAP-alpha, TRAP-beta, TRAP-delta and TRAP-gamma.</text>
</comment>
<dbReference type="RefSeq" id="NP_501843.1">
    <property type="nucleotide sequence ID" value="NM_069442.5"/>
</dbReference>
<feature type="signal peptide" evidence="3">
    <location>
        <begin position="1"/>
        <end position="18"/>
    </location>
</feature>
<dbReference type="STRING" id="6239.K08F4.3.1"/>
<dbReference type="PANTHER" id="PTHR12861:SF2">
    <property type="entry name" value="TRANSLOCON-ASSOCIATED PROTEIN SUBUNIT BETA"/>
    <property type="match status" value="1"/>
</dbReference>
<organism evidence="4 5">
    <name type="scientific">Caenorhabditis elegans</name>
    <dbReference type="NCBI Taxonomy" id="6239"/>
    <lineage>
        <taxon>Eukaryota</taxon>
        <taxon>Metazoa</taxon>
        <taxon>Ecdysozoa</taxon>
        <taxon>Nematoda</taxon>
        <taxon>Chromadorea</taxon>
        <taxon>Rhabditida</taxon>
        <taxon>Rhabditina</taxon>
        <taxon>Rhabditomorpha</taxon>
        <taxon>Rhabditoidea</taxon>
        <taxon>Rhabditidae</taxon>
        <taxon>Peloderinae</taxon>
        <taxon>Caenorhabditis</taxon>
    </lineage>
</organism>
<sequence length="182" mass="20258">MQLVFLILSALAAADASAKILIGKSFVTKYPVAQRENAFEYQIINIGLSPALKVELSDLKSFPTDRFEILKGSATASFPVIPANSTIYHHIVVIPRVPQAIEDHDVTVNYTDSETGKRARTSTVSYDKRGYTHFFAETAMRKVEGVNCTHFLGFGAIAFPLTAIPAILYWISKRRYSNKKQD</sequence>
<keyword evidence="3" id="KW-0732">Signal</keyword>
<evidence type="ECO:0000256" key="3">
    <source>
        <dbReference type="SAM" id="SignalP"/>
    </source>
</evidence>
<dbReference type="GeneID" id="177881"/>
<evidence type="ECO:0000313" key="4">
    <source>
        <dbReference type="EMBL" id="CAA93083.1"/>
    </source>
</evidence>
<feature type="chain" id="PRO_5004199530" description="Translocon-associated protein subunit beta" evidence="3">
    <location>
        <begin position="19"/>
        <end position="182"/>
    </location>
</feature>
<dbReference type="PhylomeDB" id="Q21352"/>
<dbReference type="WormBase" id="K08F4.3">
    <property type="protein sequence ID" value="CE06151"/>
    <property type="gene ID" value="WBGene00010678"/>
</dbReference>
<evidence type="ECO:0000313" key="6">
    <source>
        <dbReference type="WormBase" id="K08F4.3"/>
    </source>
</evidence>
<comment type="function">
    <text evidence="1">TRAP proteins are part of a complex whose function is to bind calcium to the ER membrane and thereby regulate the retention of ER resident proteins.</text>
</comment>
<evidence type="ECO:0000313" key="5">
    <source>
        <dbReference type="Proteomes" id="UP000001940"/>
    </source>
</evidence>
<dbReference type="OMA" id="AILYWIS"/>
<dbReference type="OrthoDB" id="5860827at2759"/>
<feature type="transmembrane region" description="Helical" evidence="2">
    <location>
        <begin position="151"/>
        <end position="171"/>
    </location>
</feature>
<keyword evidence="7" id="KW-1267">Proteomics identification</keyword>
<keyword evidence="5" id="KW-1185">Reference proteome</keyword>
<dbReference type="AlphaFoldDB" id="Q21352"/>
<dbReference type="AGR" id="WB:WBGene00010678"/>
<dbReference type="CTD" id="177881"/>
<name>Q21352_CAEEL</name>
<keyword evidence="1" id="KW-0256">Endoplasmic reticulum</keyword>
<gene>
    <name evidence="4" type="ORF">CELE_K08F4.3</name>
    <name evidence="4 6" type="ORF">K08F4.3</name>
</gene>
<dbReference type="InParanoid" id="Q21352"/>
<keyword evidence="2" id="KW-1133">Transmembrane helix</keyword>
<dbReference type="Bgee" id="WBGene00010678">
    <property type="expression patterns" value="Expressed in germ line (C elegans) and 4 other cell types or tissues"/>
</dbReference>
<keyword evidence="2" id="KW-0812">Transmembrane</keyword>
<dbReference type="PaxDb" id="6239-K08F4.3"/>
<dbReference type="Pfam" id="PF05753">
    <property type="entry name" value="TRAP_beta"/>
    <property type="match status" value="1"/>
</dbReference>
<protein>
    <recommendedName>
        <fullName evidence="1">Translocon-associated protein subunit beta</fullName>
        <shortName evidence="1">TRAP-beta</shortName>
    </recommendedName>
</protein>
<evidence type="ECO:0000256" key="2">
    <source>
        <dbReference type="SAM" id="Phobius"/>
    </source>
</evidence>
<accession>Q21352</accession>
<dbReference type="GO" id="GO:0005789">
    <property type="term" value="C:endoplasmic reticulum membrane"/>
    <property type="evidence" value="ECO:0007669"/>
    <property type="project" value="UniProtKB-SubCell"/>
</dbReference>
<evidence type="ECO:0007829" key="7">
    <source>
        <dbReference type="PeptideAtlas" id="Q21352"/>
    </source>
</evidence>
<dbReference type="KEGG" id="cel:CELE_K08F4.3"/>
<dbReference type="SMR" id="Q21352"/>
<dbReference type="FunCoup" id="Q21352">
    <property type="interactions" value="4"/>
</dbReference>
<dbReference type="eggNOG" id="KOG3317">
    <property type="taxonomic scope" value="Eukaryota"/>
</dbReference>
<proteinExistence type="evidence at protein level"/>
<comment type="subcellular location">
    <subcellularLocation>
        <location evidence="1">Endoplasmic reticulum membrane</location>
    </subcellularLocation>
</comment>
<dbReference type="PANTHER" id="PTHR12861">
    <property type="entry name" value="TRANSLOCON-ASSOCIATED PROTEIN, BETA SUBUNIT PRECURSOR TRAP-BETA SIGNAL SEQUENCE RECEPTOR BETA SUBUNIT"/>
    <property type="match status" value="1"/>
</dbReference>
<dbReference type="PIRSF" id="PIRSF016400">
    <property type="entry name" value="TRAP_beta"/>
    <property type="match status" value="1"/>
</dbReference>
<dbReference type="HOGENOM" id="CLU_1483317_0_0_1"/>